<dbReference type="InterPro" id="IPR000719">
    <property type="entry name" value="Prot_kinase_dom"/>
</dbReference>
<organism evidence="2 3">
    <name type="scientific">Fibrobacter succinogenes</name>
    <name type="common">Bacteroides succinogenes</name>
    <dbReference type="NCBI Taxonomy" id="833"/>
    <lineage>
        <taxon>Bacteria</taxon>
        <taxon>Pseudomonadati</taxon>
        <taxon>Fibrobacterota</taxon>
        <taxon>Fibrobacteria</taxon>
        <taxon>Fibrobacterales</taxon>
        <taxon>Fibrobacteraceae</taxon>
        <taxon>Fibrobacter</taxon>
    </lineage>
</organism>
<keyword evidence="2" id="KW-0808">Transferase</keyword>
<accession>A0A380S6D4</accession>
<gene>
    <name evidence="2" type="ORF">SAMN05661053_1452</name>
</gene>
<evidence type="ECO:0000259" key="1">
    <source>
        <dbReference type="PROSITE" id="PS50011"/>
    </source>
</evidence>
<keyword evidence="2" id="KW-0418">Kinase</keyword>
<evidence type="ECO:0000313" key="2">
    <source>
        <dbReference type="EMBL" id="SUQ24061.1"/>
    </source>
</evidence>
<dbReference type="PANTHER" id="PTHR44167">
    <property type="entry name" value="OVARIAN-SPECIFIC SERINE/THREONINE-PROTEIN KINASE LOK-RELATED"/>
    <property type="match status" value="1"/>
</dbReference>
<dbReference type="GO" id="GO:0004674">
    <property type="term" value="F:protein serine/threonine kinase activity"/>
    <property type="evidence" value="ECO:0007669"/>
    <property type="project" value="TreeGrafter"/>
</dbReference>
<reference evidence="2 3" key="1">
    <citation type="submission" date="2017-08" db="EMBL/GenBank/DDBJ databases">
        <authorList>
            <person name="de Groot N.N."/>
        </authorList>
    </citation>
    <scope>NUCLEOTIDE SEQUENCE [LARGE SCALE GENOMIC DNA]</scope>
    <source>
        <strain evidence="2 3">HM2</strain>
    </source>
</reference>
<dbReference type="AlphaFoldDB" id="A0A380S6D4"/>
<dbReference type="PROSITE" id="PS50011">
    <property type="entry name" value="PROTEIN_KINASE_DOM"/>
    <property type="match status" value="1"/>
</dbReference>
<dbReference type="InterPro" id="IPR008271">
    <property type="entry name" value="Ser/Thr_kinase_AS"/>
</dbReference>
<dbReference type="RefSeq" id="WP_109572655.1">
    <property type="nucleotide sequence ID" value="NZ_UHJL01000002.1"/>
</dbReference>
<dbReference type="Pfam" id="PF00069">
    <property type="entry name" value="Pkinase"/>
    <property type="match status" value="1"/>
</dbReference>
<proteinExistence type="predicted"/>
<dbReference type="SUPFAM" id="SSF56112">
    <property type="entry name" value="Protein kinase-like (PK-like)"/>
    <property type="match status" value="1"/>
</dbReference>
<dbReference type="Gene3D" id="1.10.510.10">
    <property type="entry name" value="Transferase(Phosphotransferase) domain 1"/>
    <property type="match status" value="1"/>
</dbReference>
<dbReference type="EMBL" id="UHJL01000002">
    <property type="protein sequence ID" value="SUQ24061.1"/>
    <property type="molecule type" value="Genomic_DNA"/>
</dbReference>
<dbReference type="SMART" id="SM00220">
    <property type="entry name" value="S_TKc"/>
    <property type="match status" value="1"/>
</dbReference>
<dbReference type="GO" id="GO:0005737">
    <property type="term" value="C:cytoplasm"/>
    <property type="evidence" value="ECO:0007669"/>
    <property type="project" value="TreeGrafter"/>
</dbReference>
<dbReference type="GO" id="GO:0005524">
    <property type="term" value="F:ATP binding"/>
    <property type="evidence" value="ECO:0007669"/>
    <property type="project" value="InterPro"/>
</dbReference>
<protein>
    <submittedName>
        <fullName evidence="2">Protein kinase domain-containing protein</fullName>
    </submittedName>
</protein>
<dbReference type="Proteomes" id="UP000255423">
    <property type="component" value="Unassembled WGS sequence"/>
</dbReference>
<dbReference type="InterPro" id="IPR011009">
    <property type="entry name" value="Kinase-like_dom_sf"/>
</dbReference>
<name>A0A380S6D4_FIBSU</name>
<sequence>MFWNNLAEMMDRVARNLALRPNYTMEEYQRWFDHNPDFKHNGNAERIELIEPLSLVGTNQLYRAKLWIKHPRDEKRYDEKEIVVKICKYWAPPGKNRLHRLNMLLSAFQDEIRINNLVRATNIEGVVQSFGGGIAGRHPYLKLEFIKGCALDRVIKPKLTDEELLQRVAQIAYLANTISQLHYYQIVHKDIKPKNLLLCQNPAHKNNHKILICDFGYAQAKMRESVTEGGGVFSPSYSAPELAQSSENITYAVDYFSFGAVMHEYLTGVKLYPKAKEIYTEEGRLITKRYMEYIESGRENVFNDDRFPEIHEWIDALTTFDVNERMQKSPNLFALAHKLREEVNAQGFRDVNTDFLWNQLNEYGKRSF</sequence>
<dbReference type="PANTHER" id="PTHR44167:SF24">
    <property type="entry name" value="SERINE_THREONINE-PROTEIN KINASE CHK2"/>
    <property type="match status" value="1"/>
</dbReference>
<evidence type="ECO:0000313" key="3">
    <source>
        <dbReference type="Proteomes" id="UP000255423"/>
    </source>
</evidence>
<dbReference type="PROSITE" id="PS00108">
    <property type="entry name" value="PROTEIN_KINASE_ST"/>
    <property type="match status" value="1"/>
</dbReference>
<feature type="domain" description="Protein kinase" evidence="1">
    <location>
        <begin position="47"/>
        <end position="340"/>
    </location>
</feature>